<feature type="compositionally biased region" description="Basic residues" evidence="2">
    <location>
        <begin position="1042"/>
        <end position="1059"/>
    </location>
</feature>
<evidence type="ECO:0000313" key="6">
    <source>
        <dbReference type="Proteomes" id="UP000002605"/>
    </source>
</evidence>
<dbReference type="GeneID" id="8046396"/>
<sequence length="1059" mass="122558">MSESTPEVNTINGNGQDQDINITTGTNIKESKTKPSKDSENKLLNERMTKLKDLMVQSYKISDIPINTGDVSTILELPDYIKENKENAKLSAMKASCDPNFRFPVSDKFDPIIKSFLQSSEITSVLQDAHHSFILLLLYPEIDDLFCKKVFSQKYLDTNFNFEEFLKLFGSTNTTGESSNNAENTQNLGVEDYTESSSSNATNDSLCVSEQIPPLSVQLHDSNIPAHVRLMKFIFSDSLPDDLRAGKVTKELTYEEFAQFIKTTEKYYNWMTPVKQYHKFLFKCDRSGTNGSCTETKKIGCEANIKIKFIDEKYLEMEWSPRHNHSFFDKKSTVSDSIRKAARNWLDFQIIIKKEWSQVQNLLPRLRFYTNIKVLDQNLKMDYSFFINRKRAIEKQKYQLSSSLHPSLQQWETNLCQKGFANYTTRDGWWSFAFSLEDQLKKLLDFGQVIFLDSTHKVAKGFKMNNKQENVFLYTIIVLHQDTKQGTPVAFLLTNSERADPLETFLRDLRGTGKFNPQICCIDCSATETSVIKKVFADKKDLKIQYCFFHLNRAIQKRVESHITIDKYVSNNELLVKKGLLSTESRDNINCQVTEECEATDTLLEQEISKLIEELQNNGEFAEDENDLDLPLESFIRDSQFINLVENQETTHAINPDLQNFSFLDSTTVEYLNNPPKDHSDILKIRRLAIEKFHEIMNSSTKTDSLNKIEIYKKAFNKYPYWIAYFNYWLSRKDCWLRSYSSYHDSTHLTNNYIESYHRVFKEKFLKGSSKLRVDTVIGILSEAVVSYYVHKEATAFADFTNGKENSARTKHKEKVDKISEQTIVDMVSVINDSSYKVIDNDKEFNVTLKRQCYHCDCDSYGPINYCEHIYIVRRFESFNADRRIKKRRFQEVSKAPTEANTYIRYLLQNSNSENILETTTDVGPVLIGPLSGECRYIEAQSHLDDRNWSLPMGKVSPNLSVNEEADGNINDDYGDEDDGSFDFFSEENNADMQTAWNTFLKAYNNNKSKLNNDEKLEVTKKVCNALYDEANRLNGNSSNKQVRHRYAAKGKKKRKTSK</sequence>
<feature type="compositionally biased region" description="Basic and acidic residues" evidence="2">
    <location>
        <begin position="29"/>
        <end position="40"/>
    </location>
</feature>
<dbReference type="EMBL" id="FM992689">
    <property type="protein sequence ID" value="CAX44167.1"/>
    <property type="molecule type" value="Genomic_DNA"/>
</dbReference>
<evidence type="ECO:0000313" key="5">
    <source>
        <dbReference type="EMBL" id="CAX44167.1"/>
    </source>
</evidence>
<keyword evidence="1" id="KW-0479">Metal-binding</keyword>
<feature type="region of interest" description="Disordered" evidence="2">
    <location>
        <begin position="1035"/>
        <end position="1059"/>
    </location>
</feature>
<proteinExistence type="predicted"/>
<dbReference type="CGD" id="CAL0000171051">
    <property type="gene designation" value="Cd36_23870"/>
</dbReference>
<feature type="compositionally biased region" description="Polar residues" evidence="2">
    <location>
        <begin position="1"/>
        <end position="28"/>
    </location>
</feature>
<dbReference type="InterPro" id="IPR007527">
    <property type="entry name" value="Znf_SWIM"/>
</dbReference>
<protein>
    <recommendedName>
        <fullName evidence="3">SWIM-type domain-containing protein</fullName>
    </recommendedName>
</protein>
<organism evidence="5 6">
    <name type="scientific">Candida dubliniensis (strain CD36 / ATCC MYA-646 / CBS 7987 / NCPF 3949 / NRRL Y-17841)</name>
    <name type="common">Yeast</name>
    <dbReference type="NCBI Taxonomy" id="573826"/>
    <lineage>
        <taxon>Eukaryota</taxon>
        <taxon>Fungi</taxon>
        <taxon>Dikarya</taxon>
        <taxon>Ascomycota</taxon>
        <taxon>Saccharomycotina</taxon>
        <taxon>Pichiomycetes</taxon>
        <taxon>Debaryomycetaceae</taxon>
        <taxon>Candida/Lodderomyces clade</taxon>
        <taxon>Candida</taxon>
    </lineage>
</organism>
<dbReference type="PROSITE" id="PS50966">
    <property type="entry name" value="ZF_SWIM"/>
    <property type="match status" value="1"/>
</dbReference>
<dbReference type="VEuPathDB" id="FungiDB:CD36_23870"/>
<name>B9WCP4_CANDC</name>
<dbReference type="HOGENOM" id="CLU_012100_0_0_1"/>
<dbReference type="OrthoDB" id="4005246at2759"/>
<dbReference type="RefSeq" id="XP_002418861.1">
    <property type="nucleotide sequence ID" value="XM_002418816.1"/>
</dbReference>
<evidence type="ECO:0000256" key="1">
    <source>
        <dbReference type="PROSITE-ProRule" id="PRU00325"/>
    </source>
</evidence>
<dbReference type="KEGG" id="cdu:CD36_23870"/>
<keyword evidence="1" id="KW-0862">Zinc</keyword>
<evidence type="ECO:0000256" key="2">
    <source>
        <dbReference type="SAM" id="MobiDB-lite"/>
    </source>
</evidence>
<feature type="region of interest" description="Disordered" evidence="2">
    <location>
        <begin position="175"/>
        <end position="198"/>
    </location>
</feature>
<gene>
    <name evidence="4" type="ordered locus">Cd36_23870</name>
    <name evidence="5" type="ORF">CD36_23870</name>
</gene>
<feature type="compositionally biased region" description="Polar residues" evidence="2">
    <location>
        <begin position="175"/>
        <end position="188"/>
    </location>
</feature>
<evidence type="ECO:0000313" key="4">
    <source>
        <dbReference type="CGD" id="CAL0000171051"/>
    </source>
</evidence>
<reference evidence="5 6" key="1">
    <citation type="journal article" date="2009" name="Genome Res.">
        <title>Comparative genomics of the fungal pathogens Candida dubliniensis and Candida albicans.</title>
        <authorList>
            <person name="Jackson A.P."/>
            <person name="Gamble J.A."/>
            <person name="Yeomans T."/>
            <person name="Moran G.P."/>
            <person name="Saunders D."/>
            <person name="Harris D."/>
            <person name="Aslett M."/>
            <person name="Barrell J.F."/>
            <person name="Butler G."/>
            <person name="Citiulo F."/>
            <person name="Coleman D.C."/>
            <person name="de Groot P.W.J."/>
            <person name="Goodwin T.J."/>
            <person name="Quail M.A."/>
            <person name="McQuillan J."/>
            <person name="Munro C.A."/>
            <person name="Pain A."/>
            <person name="Poulter R.T."/>
            <person name="Rajandream M.A."/>
            <person name="Renauld H."/>
            <person name="Spiering M.J."/>
            <person name="Tivey A."/>
            <person name="Gow N.A.R."/>
            <person name="Barrell B."/>
            <person name="Sullivan D.J."/>
            <person name="Berriman M."/>
        </authorList>
    </citation>
    <scope>NUCLEOTIDE SEQUENCE [LARGE SCALE GENOMIC DNA]</scope>
    <source>
        <strain evidence="6">CD36 / ATCC MYA-646 / CBS 7987 / NCPF 3949 / NRRL Y-17841</strain>
    </source>
</reference>
<feature type="domain" description="SWIM-type" evidence="3">
    <location>
        <begin position="845"/>
        <end position="878"/>
    </location>
</feature>
<dbReference type="AlphaFoldDB" id="B9WCP4"/>
<dbReference type="Proteomes" id="UP000002605">
    <property type="component" value="Chromosome 2"/>
</dbReference>
<feature type="region of interest" description="Disordered" evidence="2">
    <location>
        <begin position="1"/>
        <end position="40"/>
    </location>
</feature>
<keyword evidence="1" id="KW-0863">Zinc-finger</keyword>
<evidence type="ECO:0000259" key="3">
    <source>
        <dbReference type="PROSITE" id="PS50966"/>
    </source>
</evidence>
<accession>B9WCP4</accession>
<dbReference type="GO" id="GO:0008270">
    <property type="term" value="F:zinc ion binding"/>
    <property type="evidence" value="ECO:0007669"/>
    <property type="project" value="UniProtKB-KW"/>
</dbReference>
<keyword evidence="6" id="KW-1185">Reference proteome</keyword>